<proteinExistence type="predicted"/>
<sequence>MAYLHLLTDAFTHEIIGWVLSDSLVASNTVTALDMGISHVSPLGFDGLIHHSDRGVQYCCNQYIDRLQAIKATISMTEDYKPTDNAIAERVNGIIKQEWLYRMKRPPDVVAARDLLARIIDFYNNRRPHRSNRDMLPPVRFREALTCM</sequence>
<dbReference type="PROSITE" id="PS50994">
    <property type="entry name" value="INTEGRASE"/>
    <property type="match status" value="1"/>
</dbReference>
<organism evidence="2 3">
    <name type="scientific">Parabacteroides distasonis</name>
    <dbReference type="NCBI Taxonomy" id="823"/>
    <lineage>
        <taxon>Bacteria</taxon>
        <taxon>Pseudomonadati</taxon>
        <taxon>Bacteroidota</taxon>
        <taxon>Bacteroidia</taxon>
        <taxon>Bacteroidales</taxon>
        <taxon>Tannerellaceae</taxon>
        <taxon>Parabacteroides</taxon>
    </lineage>
</organism>
<dbReference type="PANTHER" id="PTHR46889">
    <property type="entry name" value="TRANSPOSASE INSF FOR INSERTION SEQUENCE IS3B-RELATED"/>
    <property type="match status" value="1"/>
</dbReference>
<dbReference type="Gene3D" id="3.30.420.10">
    <property type="entry name" value="Ribonuclease H-like superfamily/Ribonuclease H"/>
    <property type="match status" value="1"/>
</dbReference>
<gene>
    <name evidence="2" type="ORF">E5342_07620</name>
</gene>
<dbReference type="InterPro" id="IPR050900">
    <property type="entry name" value="Transposase_IS3/IS150/IS904"/>
</dbReference>
<dbReference type="InterPro" id="IPR001584">
    <property type="entry name" value="Integrase_cat-core"/>
</dbReference>
<evidence type="ECO:0000259" key="1">
    <source>
        <dbReference type="PROSITE" id="PS50994"/>
    </source>
</evidence>
<dbReference type="PANTHER" id="PTHR46889:SF5">
    <property type="entry name" value="INTEGRASE PROTEIN"/>
    <property type="match status" value="1"/>
</dbReference>
<dbReference type="Proteomes" id="UP000310032">
    <property type="component" value="Unassembled WGS sequence"/>
</dbReference>
<dbReference type="SUPFAM" id="SSF53098">
    <property type="entry name" value="Ribonuclease H-like"/>
    <property type="match status" value="1"/>
</dbReference>
<dbReference type="GO" id="GO:0003676">
    <property type="term" value="F:nucleic acid binding"/>
    <property type="evidence" value="ECO:0007669"/>
    <property type="project" value="InterPro"/>
</dbReference>
<dbReference type="InterPro" id="IPR036397">
    <property type="entry name" value="RNaseH_sf"/>
</dbReference>
<comment type="caution">
    <text evidence="2">The sequence shown here is derived from an EMBL/GenBank/DDBJ whole genome shotgun (WGS) entry which is preliminary data.</text>
</comment>
<dbReference type="EMBL" id="SRYM01000016">
    <property type="protein sequence ID" value="TGY58617.1"/>
    <property type="molecule type" value="Genomic_DNA"/>
</dbReference>
<dbReference type="InterPro" id="IPR012337">
    <property type="entry name" value="RNaseH-like_sf"/>
</dbReference>
<dbReference type="Pfam" id="PF13683">
    <property type="entry name" value="rve_3"/>
    <property type="match status" value="1"/>
</dbReference>
<name>A0A4S2ERY3_PARDI</name>
<accession>A0A4S2ERY3</accession>
<protein>
    <recommendedName>
        <fullName evidence="1">Integrase catalytic domain-containing protein</fullName>
    </recommendedName>
</protein>
<feature type="domain" description="Integrase catalytic" evidence="1">
    <location>
        <begin position="1"/>
        <end position="145"/>
    </location>
</feature>
<reference evidence="2 3" key="1">
    <citation type="submission" date="2019-04" db="EMBL/GenBank/DDBJ databases">
        <title>Microbes associate with the intestines of laboratory mice.</title>
        <authorList>
            <person name="Navarre W."/>
            <person name="Wong E."/>
            <person name="Huang K."/>
            <person name="Tropini C."/>
            <person name="Ng K."/>
            <person name="Yu B."/>
        </authorList>
    </citation>
    <scope>NUCLEOTIDE SEQUENCE [LARGE SCALE GENOMIC DNA]</scope>
    <source>
        <strain evidence="2 3">NM39_I3</strain>
    </source>
</reference>
<evidence type="ECO:0000313" key="3">
    <source>
        <dbReference type="Proteomes" id="UP000310032"/>
    </source>
</evidence>
<dbReference type="AlphaFoldDB" id="A0A4S2ERY3"/>
<dbReference type="GO" id="GO:0015074">
    <property type="term" value="P:DNA integration"/>
    <property type="evidence" value="ECO:0007669"/>
    <property type="project" value="InterPro"/>
</dbReference>
<evidence type="ECO:0000313" key="2">
    <source>
        <dbReference type="EMBL" id="TGY58617.1"/>
    </source>
</evidence>